<reference evidence="3 4" key="1">
    <citation type="submission" date="2020-08" db="EMBL/GenBank/DDBJ databases">
        <title>Sequencing the genomes of 1000 actinobacteria strains.</title>
        <authorList>
            <person name="Klenk H.-P."/>
        </authorList>
    </citation>
    <scope>NUCLEOTIDE SEQUENCE [LARGE SCALE GENOMIC DNA]</scope>
    <source>
        <strain evidence="3 4">DSM 28238</strain>
    </source>
</reference>
<feature type="domain" description="WYL" evidence="1">
    <location>
        <begin position="474"/>
        <end position="541"/>
    </location>
</feature>
<dbReference type="RefSeq" id="WP_183357383.1">
    <property type="nucleotide sequence ID" value="NZ_BAABKR010000001.1"/>
</dbReference>
<evidence type="ECO:0000259" key="1">
    <source>
        <dbReference type="Pfam" id="PF13280"/>
    </source>
</evidence>
<feature type="domain" description="WYL" evidence="1">
    <location>
        <begin position="182"/>
        <end position="237"/>
    </location>
</feature>
<dbReference type="InterPro" id="IPR057727">
    <property type="entry name" value="WCX_dom"/>
</dbReference>
<dbReference type="Proteomes" id="UP000547528">
    <property type="component" value="Unassembled WGS sequence"/>
</dbReference>
<proteinExistence type="predicted"/>
<organism evidence="3 4">
    <name type="scientific">Garicola koreensis</name>
    <dbReference type="NCBI Taxonomy" id="1262554"/>
    <lineage>
        <taxon>Bacteria</taxon>
        <taxon>Bacillati</taxon>
        <taxon>Actinomycetota</taxon>
        <taxon>Actinomycetes</taxon>
        <taxon>Micrococcales</taxon>
        <taxon>Micrococcaceae</taxon>
        <taxon>Garicola</taxon>
    </lineage>
</organism>
<dbReference type="PROSITE" id="PS52050">
    <property type="entry name" value="WYL"/>
    <property type="match status" value="2"/>
</dbReference>
<dbReference type="GO" id="GO:0003677">
    <property type="term" value="F:DNA binding"/>
    <property type="evidence" value="ECO:0007669"/>
    <property type="project" value="UniProtKB-KW"/>
</dbReference>
<gene>
    <name evidence="3" type="ORF">FHX47_000602</name>
</gene>
<dbReference type="EMBL" id="JACIBT010000001">
    <property type="protein sequence ID" value="MBB3667009.1"/>
    <property type="molecule type" value="Genomic_DNA"/>
</dbReference>
<keyword evidence="4" id="KW-1185">Reference proteome</keyword>
<feature type="domain" description="WCX" evidence="2">
    <location>
        <begin position="575"/>
        <end position="644"/>
    </location>
</feature>
<protein>
    <submittedName>
        <fullName evidence="3">Putative DNA-binding transcriptional regulator YafY</fullName>
    </submittedName>
</protein>
<keyword evidence="3" id="KW-0238">DNA-binding</keyword>
<evidence type="ECO:0000313" key="4">
    <source>
        <dbReference type="Proteomes" id="UP000547528"/>
    </source>
</evidence>
<name>A0A7W5TV01_9MICC</name>
<dbReference type="InterPro" id="IPR026881">
    <property type="entry name" value="WYL_dom"/>
</dbReference>
<comment type="caution">
    <text evidence="3">The sequence shown here is derived from an EMBL/GenBank/DDBJ whole genome shotgun (WGS) entry which is preliminary data.</text>
</comment>
<dbReference type="Pfam" id="PF13280">
    <property type="entry name" value="WYL"/>
    <property type="match status" value="2"/>
</dbReference>
<evidence type="ECO:0000313" key="3">
    <source>
        <dbReference type="EMBL" id="MBB3667009.1"/>
    </source>
</evidence>
<dbReference type="Pfam" id="PF25583">
    <property type="entry name" value="WCX"/>
    <property type="match status" value="1"/>
</dbReference>
<dbReference type="AlphaFoldDB" id="A0A7W5TV01"/>
<dbReference type="InterPro" id="IPR051534">
    <property type="entry name" value="CBASS_pafABC_assoc_protein"/>
</dbReference>
<sequence length="654" mass="72037">MAQQGEQTVQADPMLVRCLTLHQSVLEHSPHGLTKEQIYQQVDGYAGRYREAQFLDQASRERELSALERRFSSDKQYLRSAGIPIQESEDLTGDHRYRIPTEEYGLPDLQLSQQERLALHQARMLFSASSVRGLQHAMWALSGTAENPAAAEDPGAPTVLQASLGSATELDRLLEISLIGLRTPITFTYTGRGPSSTQRRRAVPLALGGRGHWYLIGHDLDRRAQRIFRLDRIQDAVVELKTKDLGSAERDEVEQQANAPDFDAGQTQTILRRMAEYQEPREALQAVIDAHSGQAPEPGRLRPVGAEVRKDNIGLSTDRVINMTAYLLDNEGVPPSRLLSEYHITAEQLHRDLLSIEQSGPNVGMSRYVSVEPELPLDRASFDEHYLGADEPIILTVPDGTSAAAMHRPVSLTKPGALSLLIALKALIEVSPAQHQHLTDAAHSVQQKVMGVVPESIASAAEAMTLQRTDADSEALGVIEAAITGDYALQLHYTDAAGGSSHRSVEPVHVIYDGPHIYLRAWCRSAAGERLFRFDRFQSLTPLPDSARSAEAHALERTEAGPAAVQKTSDSLTGVVLRFAPFAAAAPRFAPELQRRDSRDGSVFIRTHFASRRTAITICLEAGGDIELVHPEDLRHQVLRAAEERLSDLDSQSR</sequence>
<dbReference type="PANTHER" id="PTHR34580">
    <property type="match status" value="1"/>
</dbReference>
<evidence type="ECO:0000259" key="2">
    <source>
        <dbReference type="Pfam" id="PF25583"/>
    </source>
</evidence>
<dbReference type="PANTHER" id="PTHR34580:SF1">
    <property type="entry name" value="PROTEIN PAFC"/>
    <property type="match status" value="1"/>
</dbReference>
<accession>A0A7W5TV01</accession>